<proteinExistence type="predicted"/>
<dbReference type="EMBL" id="CP000511">
    <property type="protein sequence ID" value="ABM15602.1"/>
    <property type="molecule type" value="Genomic_DNA"/>
</dbReference>
<reference evidence="1" key="1">
    <citation type="submission" date="2006-12" db="EMBL/GenBank/DDBJ databases">
        <title>Complete sequence of Mycobacterium vanbaalenii PYR-1.</title>
        <authorList>
            <consortium name="US DOE Joint Genome Institute"/>
            <person name="Copeland A."/>
            <person name="Lucas S."/>
            <person name="Lapidus A."/>
            <person name="Barry K."/>
            <person name="Detter J.C."/>
            <person name="Glavina del Rio T."/>
            <person name="Hammon N."/>
            <person name="Israni S."/>
            <person name="Dalin E."/>
            <person name="Tice H."/>
            <person name="Pitluck S."/>
            <person name="Singan V."/>
            <person name="Schmutz J."/>
            <person name="Larimer F."/>
            <person name="Land M."/>
            <person name="Hauser L."/>
            <person name="Kyrpides N."/>
            <person name="Anderson I.J."/>
            <person name="Miller C."/>
            <person name="Richardson P."/>
        </authorList>
    </citation>
    <scope>NUCLEOTIDE SEQUENCE [LARGE SCALE GENOMIC DNA]</scope>
    <source>
        <strain evidence="1">PYR-1</strain>
    </source>
</reference>
<keyword evidence="2" id="KW-1185">Reference proteome</keyword>
<organism evidence="1 2">
    <name type="scientific">Mycolicibacterium vanbaalenii (strain DSM 7251 / JCM 13017 / BCRC 16820 / KCTC 9966 / NRRL B-24157 / PYR-1)</name>
    <name type="common">Mycobacterium vanbaalenii</name>
    <dbReference type="NCBI Taxonomy" id="350058"/>
    <lineage>
        <taxon>Bacteria</taxon>
        <taxon>Bacillati</taxon>
        <taxon>Actinomycetota</taxon>
        <taxon>Actinomycetes</taxon>
        <taxon>Mycobacteriales</taxon>
        <taxon>Mycobacteriaceae</taxon>
        <taxon>Mycolicibacterium</taxon>
    </lineage>
</organism>
<dbReference type="Proteomes" id="UP000009159">
    <property type="component" value="Chromosome"/>
</dbReference>
<evidence type="ECO:0008006" key="3">
    <source>
        <dbReference type="Google" id="ProtNLM"/>
    </source>
</evidence>
<dbReference type="KEGG" id="mva:Mvan_4829"/>
<protein>
    <recommendedName>
        <fullName evidence="3">DUF1214 domain-containing protein</fullName>
    </recommendedName>
</protein>
<gene>
    <name evidence="1" type="ordered locus">Mvan_4829</name>
</gene>
<dbReference type="AlphaFoldDB" id="A1TEK2"/>
<name>A1TEK2_MYCVP</name>
<accession>A1TEK2</accession>
<dbReference type="STRING" id="350058.Mvan_4829"/>
<dbReference type="eggNOG" id="COG5361">
    <property type="taxonomic scope" value="Bacteria"/>
</dbReference>
<dbReference type="HOGENOM" id="CLU_054040_1_0_11"/>
<sequence length="397" mass="44721">MRYFIRNIDHSGPILEHMSEVKMYVQEFLDRIAAAERLVREAPHVESEADLLEGLQYLAGCIAACTRLAFDYDRDHPFLHSGTGPFTKMALDNPDTLYFGTWLQGGHEYVLTGRRGTTTDLSFQLLGGEYTEDNVPDNQFAFDDRELDLAVDGSFEWRFTPNSDAQLVVREVYNDWSAQRGTIAIARTDSTGTAPRTLTPELIAIRYAAAGKHLTRRIRTWLSFPQWFYLNVPVNTLTAPRITPGGLATQYSSVGHFDLGPGRAMVITLPASDAPYLGFQLGSMWYISLDYINHQTSLNGTQAQVDPDGMIRIVVAHESPGIANWVETLGHRRGYLQFRWQRTSRKLTAAEGPIAEVVDFDAIPSRLPYFGHNTISNDDFRTRIALRQNQIANRMVA</sequence>
<evidence type="ECO:0000313" key="2">
    <source>
        <dbReference type="Proteomes" id="UP000009159"/>
    </source>
</evidence>
<evidence type="ECO:0000313" key="1">
    <source>
        <dbReference type="EMBL" id="ABM15602.1"/>
    </source>
</evidence>